<accession>A0A0E9XNT2</accession>
<reference evidence="1" key="1">
    <citation type="submission" date="2014-11" db="EMBL/GenBank/DDBJ databases">
        <authorList>
            <person name="Amaro Gonzalez C."/>
        </authorList>
    </citation>
    <scope>NUCLEOTIDE SEQUENCE</scope>
</reference>
<dbReference type="EMBL" id="GBXM01004180">
    <property type="protein sequence ID" value="JAI04398.1"/>
    <property type="molecule type" value="Transcribed_RNA"/>
</dbReference>
<proteinExistence type="predicted"/>
<evidence type="ECO:0000313" key="1">
    <source>
        <dbReference type="EMBL" id="JAI04398.1"/>
    </source>
</evidence>
<name>A0A0E9XNT2_ANGAN</name>
<protein>
    <submittedName>
        <fullName evidence="1">Uncharacterized protein</fullName>
    </submittedName>
</protein>
<organism evidence="1">
    <name type="scientific">Anguilla anguilla</name>
    <name type="common">European freshwater eel</name>
    <name type="synonym">Muraena anguilla</name>
    <dbReference type="NCBI Taxonomy" id="7936"/>
    <lineage>
        <taxon>Eukaryota</taxon>
        <taxon>Metazoa</taxon>
        <taxon>Chordata</taxon>
        <taxon>Craniata</taxon>
        <taxon>Vertebrata</taxon>
        <taxon>Euteleostomi</taxon>
        <taxon>Actinopterygii</taxon>
        <taxon>Neopterygii</taxon>
        <taxon>Teleostei</taxon>
        <taxon>Anguilliformes</taxon>
        <taxon>Anguillidae</taxon>
        <taxon>Anguilla</taxon>
    </lineage>
</organism>
<sequence length="110" mass="12633">MQNLPFKNAPFNEFSVLTASLLPESWVRGRKFKTSFTNRNMCIHAIFHLLNSSISLWLYGSSRCRCLNVRGSLDSHTGHMESAQKTFPQAHLAWLCIQHCSQILKPQELQ</sequence>
<reference evidence="1" key="2">
    <citation type="journal article" date="2015" name="Fish Shellfish Immunol.">
        <title>Early steps in the European eel (Anguilla anguilla)-Vibrio vulnificus interaction in the gills: Role of the RtxA13 toxin.</title>
        <authorList>
            <person name="Callol A."/>
            <person name="Pajuelo D."/>
            <person name="Ebbesson L."/>
            <person name="Teles M."/>
            <person name="MacKenzie S."/>
            <person name="Amaro C."/>
        </authorList>
    </citation>
    <scope>NUCLEOTIDE SEQUENCE</scope>
</reference>
<dbReference type="AlphaFoldDB" id="A0A0E9XNT2"/>